<evidence type="ECO:0000313" key="3">
    <source>
        <dbReference type="EMBL" id="ROR32727.1"/>
    </source>
</evidence>
<organism evidence="3 4">
    <name type="scientific">Inmirania thermothiophila</name>
    <dbReference type="NCBI Taxonomy" id="1750597"/>
    <lineage>
        <taxon>Bacteria</taxon>
        <taxon>Pseudomonadati</taxon>
        <taxon>Pseudomonadota</taxon>
        <taxon>Gammaproteobacteria</taxon>
        <taxon>Chromatiales</taxon>
        <taxon>Ectothiorhodospiraceae</taxon>
        <taxon>Inmirania</taxon>
    </lineage>
</organism>
<feature type="domain" description="UPF0033" evidence="2">
    <location>
        <begin position="91"/>
        <end position="115"/>
    </location>
</feature>
<dbReference type="EMBL" id="RJVI01000002">
    <property type="protein sequence ID" value="ROR32727.1"/>
    <property type="molecule type" value="Genomic_DNA"/>
</dbReference>
<dbReference type="SUPFAM" id="SSF64307">
    <property type="entry name" value="SirA-like"/>
    <property type="match status" value="2"/>
</dbReference>
<dbReference type="PROSITE" id="PS01148">
    <property type="entry name" value="UPF0033"/>
    <property type="match status" value="1"/>
</dbReference>
<accession>A0A3N1Y602</accession>
<dbReference type="Gene3D" id="3.30.110.40">
    <property type="entry name" value="TusA-like domain"/>
    <property type="match status" value="2"/>
</dbReference>
<name>A0A3N1Y602_9GAMM</name>
<keyword evidence="3" id="KW-0808">Transferase</keyword>
<dbReference type="Pfam" id="PF01206">
    <property type="entry name" value="TusA"/>
    <property type="match status" value="2"/>
</dbReference>
<evidence type="ECO:0000313" key="4">
    <source>
        <dbReference type="Proteomes" id="UP000276634"/>
    </source>
</evidence>
<keyword evidence="4" id="KW-1185">Reference proteome</keyword>
<dbReference type="PANTHER" id="PTHR33279:SF6">
    <property type="entry name" value="SULFUR CARRIER PROTEIN YEDF-RELATED"/>
    <property type="match status" value="1"/>
</dbReference>
<sequence>MERHGEHKADVTVDLSGVVCPGPLPAAKRIAEELEPGQVMLLVSDCPGVEDDLRAWARHTGNRLLHVEGLAEGRRGYYVQKARRWPVAVRLDMRGARCPGPVVEARRVLEGMGEGEIMELVSTCPGTPEDVRAWTANTGHELLEAVRDAEGAHHFFIRK</sequence>
<dbReference type="InterPro" id="IPR036868">
    <property type="entry name" value="TusA-like_sf"/>
</dbReference>
<dbReference type="RefSeq" id="WP_170165100.1">
    <property type="nucleotide sequence ID" value="NZ_RJVI01000002.1"/>
</dbReference>
<gene>
    <name evidence="3" type="ORF">EDC57_1938</name>
</gene>
<protein>
    <submittedName>
        <fullName evidence="3">TusA-related sulfurtransferase</fullName>
    </submittedName>
</protein>
<reference evidence="3 4" key="1">
    <citation type="submission" date="2018-11" db="EMBL/GenBank/DDBJ databases">
        <title>Genomic Encyclopedia of Type Strains, Phase IV (KMG-IV): sequencing the most valuable type-strain genomes for metagenomic binning, comparative biology and taxonomic classification.</title>
        <authorList>
            <person name="Goeker M."/>
        </authorList>
    </citation>
    <scope>NUCLEOTIDE SEQUENCE [LARGE SCALE GENOMIC DNA]</scope>
    <source>
        <strain evidence="3 4">DSM 100275</strain>
    </source>
</reference>
<dbReference type="GO" id="GO:0016740">
    <property type="term" value="F:transferase activity"/>
    <property type="evidence" value="ECO:0007669"/>
    <property type="project" value="UniProtKB-KW"/>
</dbReference>
<proteinExistence type="inferred from homology"/>
<comment type="caution">
    <text evidence="3">The sequence shown here is derived from an EMBL/GenBank/DDBJ whole genome shotgun (WGS) entry which is preliminary data.</text>
</comment>
<evidence type="ECO:0000256" key="1">
    <source>
        <dbReference type="ARBA" id="ARBA00008984"/>
    </source>
</evidence>
<dbReference type="PANTHER" id="PTHR33279">
    <property type="entry name" value="SULFUR CARRIER PROTEIN YEDF-RELATED"/>
    <property type="match status" value="1"/>
</dbReference>
<dbReference type="InterPro" id="IPR001455">
    <property type="entry name" value="TusA-like"/>
</dbReference>
<comment type="similarity">
    <text evidence="1">Belongs to the sulfur carrier protein TusA family.</text>
</comment>
<dbReference type="AlphaFoldDB" id="A0A3N1Y602"/>
<evidence type="ECO:0000259" key="2">
    <source>
        <dbReference type="PROSITE" id="PS01148"/>
    </source>
</evidence>
<dbReference type="CDD" id="cd00291">
    <property type="entry name" value="SirA_YedF_YeeD"/>
    <property type="match status" value="2"/>
</dbReference>
<dbReference type="Proteomes" id="UP000276634">
    <property type="component" value="Unassembled WGS sequence"/>
</dbReference>